<dbReference type="SUPFAM" id="SSF56219">
    <property type="entry name" value="DNase I-like"/>
    <property type="match status" value="1"/>
</dbReference>
<sequence>MEKELVNLNITNEEDLVETLGDEIASGEDYRFCLVGRVLMDNVIHFSSMSNVLEDQWHPSRRACIMEIGYVVECFVKEVTPTVSRSLREDCMDGNWIRMEVDGDKDKRNFGTRGGLSLVWKEGLTISLRSFSKSLNNMEVDKGDSKADWRFTGFYGSLMEHVRKELWNVLRQLKNSSRLPWLILGDFNEERQMLAFWELLKECGLSDLEGFKDHLKRCWEMNLSSRLSEVNGEELSEKVLVEITEVKLMLNLEANREELFWK</sequence>
<gene>
    <name evidence="1" type="ORF">CXB51_014735</name>
</gene>
<dbReference type="OrthoDB" id="1001388at2759"/>
<evidence type="ECO:0000313" key="2">
    <source>
        <dbReference type="Proteomes" id="UP000701853"/>
    </source>
</evidence>
<dbReference type="AlphaFoldDB" id="A0A8J6D4G8"/>
<organism evidence="1 2">
    <name type="scientific">Gossypium anomalum</name>
    <dbReference type="NCBI Taxonomy" id="47600"/>
    <lineage>
        <taxon>Eukaryota</taxon>
        <taxon>Viridiplantae</taxon>
        <taxon>Streptophyta</taxon>
        <taxon>Embryophyta</taxon>
        <taxon>Tracheophyta</taxon>
        <taxon>Spermatophyta</taxon>
        <taxon>Magnoliopsida</taxon>
        <taxon>eudicotyledons</taxon>
        <taxon>Gunneridae</taxon>
        <taxon>Pentapetalae</taxon>
        <taxon>rosids</taxon>
        <taxon>malvids</taxon>
        <taxon>Malvales</taxon>
        <taxon>Malvaceae</taxon>
        <taxon>Malvoideae</taxon>
        <taxon>Gossypium</taxon>
    </lineage>
</organism>
<reference evidence="1 2" key="1">
    <citation type="journal article" date="2021" name="bioRxiv">
        <title>The Gossypium anomalum genome as a resource for cotton improvement and evolutionary analysis of hybrid incompatibility.</title>
        <authorList>
            <person name="Grover C.E."/>
            <person name="Yuan D."/>
            <person name="Arick M.A."/>
            <person name="Miller E.R."/>
            <person name="Hu G."/>
            <person name="Peterson D.G."/>
            <person name="Wendel J.F."/>
            <person name="Udall J.A."/>
        </authorList>
    </citation>
    <scope>NUCLEOTIDE SEQUENCE [LARGE SCALE GENOMIC DNA]</scope>
    <source>
        <strain evidence="1">JFW-Udall</strain>
        <tissue evidence="1">Leaf</tissue>
    </source>
</reference>
<evidence type="ECO:0000313" key="1">
    <source>
        <dbReference type="EMBL" id="KAG8490868.1"/>
    </source>
</evidence>
<accession>A0A8J6D4G8</accession>
<evidence type="ECO:0008006" key="3">
    <source>
        <dbReference type="Google" id="ProtNLM"/>
    </source>
</evidence>
<protein>
    <recommendedName>
        <fullName evidence="3">Endonuclease/exonuclease/phosphatase domain-containing protein</fullName>
    </recommendedName>
</protein>
<dbReference type="InterPro" id="IPR036691">
    <property type="entry name" value="Endo/exonu/phosph_ase_sf"/>
</dbReference>
<comment type="caution">
    <text evidence="1">The sequence shown here is derived from an EMBL/GenBank/DDBJ whole genome shotgun (WGS) entry which is preliminary data.</text>
</comment>
<dbReference type="Gene3D" id="3.60.10.10">
    <property type="entry name" value="Endonuclease/exonuclease/phosphatase"/>
    <property type="match status" value="1"/>
</dbReference>
<keyword evidence="2" id="KW-1185">Reference proteome</keyword>
<proteinExistence type="predicted"/>
<dbReference type="Proteomes" id="UP000701853">
    <property type="component" value="Chromosome 6"/>
</dbReference>
<name>A0A8J6D4G8_9ROSI</name>
<dbReference type="EMBL" id="JAHUZN010000006">
    <property type="protein sequence ID" value="KAG8490868.1"/>
    <property type="molecule type" value="Genomic_DNA"/>
</dbReference>